<evidence type="ECO:0000256" key="2">
    <source>
        <dbReference type="ARBA" id="ARBA00022574"/>
    </source>
</evidence>
<dbReference type="InterPro" id="IPR007287">
    <property type="entry name" value="Sof1"/>
</dbReference>
<dbReference type="AlphaFoldDB" id="A0A1X0QTG3"/>
<accession>A0A1X0QTG3</accession>
<feature type="repeat" description="WD" evidence="5">
    <location>
        <begin position="1"/>
        <end position="28"/>
    </location>
</feature>
<dbReference type="GO" id="GO:0032040">
    <property type="term" value="C:small-subunit processome"/>
    <property type="evidence" value="ECO:0007669"/>
    <property type="project" value="TreeGrafter"/>
</dbReference>
<sequence length="112" mass="13260">MDSKYILSGSDDGNIRLWKAHASEKLGVNDWREKNKLEYSAKLKERYGHLQEIRRIDKHRRTPKDIKVADARKKEMIAAEKRKEERRRKHLKKGEEVKNVPERQKSIVGVAK</sequence>
<gene>
    <name evidence="8" type="ORF">BCV72DRAFT_213980</name>
</gene>
<feature type="region of interest" description="Disordered" evidence="6">
    <location>
        <begin position="77"/>
        <end position="112"/>
    </location>
</feature>
<keyword evidence="2 5" id="KW-0853">WD repeat</keyword>
<dbReference type="GO" id="GO:0000462">
    <property type="term" value="P:maturation of SSU-rRNA from tricistronic rRNA transcript (SSU-rRNA, 5.8S rRNA, LSU-rRNA)"/>
    <property type="evidence" value="ECO:0007669"/>
    <property type="project" value="TreeGrafter"/>
</dbReference>
<reference evidence="8" key="1">
    <citation type="journal article" date="2016" name="Proc. Natl. Acad. Sci. U.S.A.">
        <title>Lipid metabolic changes in an early divergent fungus govern the establishment of a mutualistic symbiosis with endobacteria.</title>
        <authorList>
            <person name="Lastovetsky O.A."/>
            <person name="Gaspar M.L."/>
            <person name="Mondo S.J."/>
            <person name="LaButti K.M."/>
            <person name="Sandor L."/>
            <person name="Grigoriev I.V."/>
            <person name="Henry S.A."/>
            <person name="Pawlowska T.E."/>
        </authorList>
    </citation>
    <scope>NUCLEOTIDE SEQUENCE [LARGE SCALE GENOMIC DNA]</scope>
    <source>
        <strain evidence="8">ATCC 52814</strain>
    </source>
</reference>
<dbReference type="InterPro" id="IPR051733">
    <property type="entry name" value="WD_repeat_DCAF13/WDSOF1"/>
</dbReference>
<feature type="compositionally biased region" description="Basic and acidic residues" evidence="6">
    <location>
        <begin position="93"/>
        <end position="105"/>
    </location>
</feature>
<comment type="subcellular location">
    <subcellularLocation>
        <location evidence="1">Nucleus</location>
        <location evidence="1">Nucleolus</location>
    </subcellularLocation>
</comment>
<evidence type="ECO:0000256" key="4">
    <source>
        <dbReference type="ARBA" id="ARBA00023242"/>
    </source>
</evidence>
<dbReference type="InterPro" id="IPR001680">
    <property type="entry name" value="WD40_rpt"/>
</dbReference>
<organism evidence="8">
    <name type="scientific">Rhizopus microsporus var. microsporus</name>
    <dbReference type="NCBI Taxonomy" id="86635"/>
    <lineage>
        <taxon>Eukaryota</taxon>
        <taxon>Fungi</taxon>
        <taxon>Fungi incertae sedis</taxon>
        <taxon>Mucoromycota</taxon>
        <taxon>Mucoromycotina</taxon>
        <taxon>Mucoromycetes</taxon>
        <taxon>Mucorales</taxon>
        <taxon>Mucorineae</taxon>
        <taxon>Rhizopodaceae</taxon>
        <taxon>Rhizopus</taxon>
    </lineage>
</organism>
<dbReference type="EMBL" id="KV922019">
    <property type="protein sequence ID" value="ORE03064.1"/>
    <property type="molecule type" value="Genomic_DNA"/>
</dbReference>
<evidence type="ECO:0000256" key="6">
    <source>
        <dbReference type="SAM" id="MobiDB-lite"/>
    </source>
</evidence>
<evidence type="ECO:0000313" key="8">
    <source>
        <dbReference type="EMBL" id="ORE03064.1"/>
    </source>
</evidence>
<protein>
    <submittedName>
        <fullName evidence="8">Sof1-domain-containing protein</fullName>
    </submittedName>
</protein>
<dbReference type="PANTHER" id="PTHR22851">
    <property type="entry name" value="U3 SMALL NUCLEOLAR RNA U3 SNORNA ASSOCIATED PROTEIN"/>
    <property type="match status" value="1"/>
</dbReference>
<keyword evidence="4" id="KW-0539">Nucleus</keyword>
<evidence type="ECO:0000256" key="3">
    <source>
        <dbReference type="ARBA" id="ARBA00022737"/>
    </source>
</evidence>
<dbReference type="Proteomes" id="UP000242414">
    <property type="component" value="Unassembled WGS sequence"/>
</dbReference>
<evidence type="ECO:0000256" key="5">
    <source>
        <dbReference type="PROSITE-ProRule" id="PRU00221"/>
    </source>
</evidence>
<name>A0A1X0QTG3_RHIZD</name>
<proteinExistence type="predicted"/>
<dbReference type="PROSITE" id="PS50082">
    <property type="entry name" value="WD_REPEATS_2"/>
    <property type="match status" value="1"/>
</dbReference>
<dbReference type="PANTHER" id="PTHR22851:SF0">
    <property type="entry name" value="DDB1- AND CUL4-ASSOCIATED FACTOR 13"/>
    <property type="match status" value="1"/>
</dbReference>
<dbReference type="VEuPathDB" id="FungiDB:BCV72DRAFT_213980"/>
<dbReference type="PROSITE" id="PS50294">
    <property type="entry name" value="WD_REPEATS_REGION"/>
    <property type="match status" value="1"/>
</dbReference>
<keyword evidence="3" id="KW-0677">Repeat</keyword>
<evidence type="ECO:0000256" key="1">
    <source>
        <dbReference type="ARBA" id="ARBA00004604"/>
    </source>
</evidence>
<feature type="domain" description="Sof1-like protein" evidence="7">
    <location>
        <begin position="20"/>
        <end position="107"/>
    </location>
</feature>
<evidence type="ECO:0000259" key="7">
    <source>
        <dbReference type="Pfam" id="PF04158"/>
    </source>
</evidence>
<dbReference type="Pfam" id="PF04158">
    <property type="entry name" value="Sof1"/>
    <property type="match status" value="1"/>
</dbReference>